<dbReference type="Gene3D" id="3.30.200.20">
    <property type="entry name" value="Phosphorylase Kinase, domain 1"/>
    <property type="match status" value="1"/>
</dbReference>
<accession>A0A9P4GAM3</accession>
<comment type="caution">
    <text evidence="2">The sequence shown here is derived from an EMBL/GenBank/DDBJ whole genome shotgun (WGS) entry which is preliminary data.</text>
</comment>
<dbReference type="InterPro" id="IPR051035">
    <property type="entry name" value="Mito_inheritance_9"/>
</dbReference>
<dbReference type="Pfam" id="PF01636">
    <property type="entry name" value="APH"/>
    <property type="match status" value="1"/>
</dbReference>
<sequence>MISRTTRFRRELQSLLTQNKSILRSSRGFGSILTPSRVGARDTMDHNHELFEYTSGQWIYNENMRLAERRLSFNIYELKKAAASSINRPESYVTSLQKLAEGGFNRIFEVGMRDGTSVLARLPYPSTLPRRLAVASEVATMDFVRAHGIPTPRILGYAIDENPVGSEYILMEKLPGRPIGDAWFDLSEQQRLQVLHDIVELESKLFSIQLPASGSIYYAHDLKSCTPKVSIPGADGQFCVGPYTGLRWWFGKRGDLELDRGPHVETLRALQAPAEKELTWIREYGQPRYPFHRQHREAFQYEKQDPMVHAKSLENYLLVAQHLVPTSPELNFPVLRHPDIQPSNIFISEDYRVTSLIDWQHATVLPTFLAAGIPNSFQNYGDAESRSFTPPLPPAHLDSLDEFKRTQAQEEFRRRHVHFFYLGFTQRLNQRHWRALEEETDLLRRRIFDHAGEPWEGLNTALQYDLVQVSQSWNKIALLNHDGTAPTCPVSFTSEEAARIDALDDSHRDADGDVEQINEFLGIASDGWTPNQRFESAKSKAAEIREQALASADDDPWLREMSERHWPFDDYDEDE</sequence>
<dbReference type="GO" id="GO:0005739">
    <property type="term" value="C:mitochondrion"/>
    <property type="evidence" value="ECO:0007669"/>
    <property type="project" value="TreeGrafter"/>
</dbReference>
<evidence type="ECO:0000259" key="1">
    <source>
        <dbReference type="Pfam" id="PF01636"/>
    </source>
</evidence>
<dbReference type="RefSeq" id="XP_040784648.1">
    <property type="nucleotide sequence ID" value="XM_040936191.1"/>
</dbReference>
<dbReference type="OrthoDB" id="10003767at2759"/>
<evidence type="ECO:0000313" key="2">
    <source>
        <dbReference type="EMBL" id="KAF1842085.1"/>
    </source>
</evidence>
<dbReference type="Proteomes" id="UP000800039">
    <property type="component" value="Unassembled WGS sequence"/>
</dbReference>
<dbReference type="InterPro" id="IPR002575">
    <property type="entry name" value="Aminoglycoside_PTrfase"/>
</dbReference>
<dbReference type="SUPFAM" id="SSF56112">
    <property type="entry name" value="Protein kinase-like (PK-like)"/>
    <property type="match status" value="1"/>
</dbReference>
<dbReference type="EMBL" id="ML976618">
    <property type="protein sequence ID" value="KAF1842085.1"/>
    <property type="molecule type" value="Genomic_DNA"/>
</dbReference>
<protein>
    <recommendedName>
        <fullName evidence="1">Aminoglycoside phosphotransferase domain-containing protein</fullName>
    </recommendedName>
</protein>
<feature type="domain" description="Aminoglycoside phosphotransferase" evidence="1">
    <location>
        <begin position="97"/>
        <end position="364"/>
    </location>
</feature>
<dbReference type="Gene3D" id="3.90.1200.10">
    <property type="match status" value="1"/>
</dbReference>
<reference evidence="2" key="1">
    <citation type="submission" date="2020-01" db="EMBL/GenBank/DDBJ databases">
        <authorList>
            <consortium name="DOE Joint Genome Institute"/>
            <person name="Haridas S."/>
            <person name="Albert R."/>
            <person name="Binder M."/>
            <person name="Bloem J."/>
            <person name="Labutti K."/>
            <person name="Salamov A."/>
            <person name="Andreopoulos B."/>
            <person name="Baker S.E."/>
            <person name="Barry K."/>
            <person name="Bills G."/>
            <person name="Bluhm B.H."/>
            <person name="Cannon C."/>
            <person name="Castanera R."/>
            <person name="Culley D.E."/>
            <person name="Daum C."/>
            <person name="Ezra D."/>
            <person name="Gonzalez J.B."/>
            <person name="Henrissat B."/>
            <person name="Kuo A."/>
            <person name="Liang C."/>
            <person name="Lipzen A."/>
            <person name="Lutzoni F."/>
            <person name="Magnuson J."/>
            <person name="Mondo S."/>
            <person name="Nolan M."/>
            <person name="Ohm R."/>
            <person name="Pangilinan J."/>
            <person name="Park H.-J."/>
            <person name="Ramirez L."/>
            <person name="Alfaro M."/>
            <person name="Sun H."/>
            <person name="Tritt A."/>
            <person name="Yoshinaga Y."/>
            <person name="Zwiers L.-H."/>
            <person name="Turgeon B.G."/>
            <person name="Goodwin S.B."/>
            <person name="Spatafora J.W."/>
            <person name="Crous P.W."/>
            <person name="Grigoriev I.V."/>
        </authorList>
    </citation>
    <scope>NUCLEOTIDE SEQUENCE</scope>
    <source>
        <strain evidence="2">CBS 394.84</strain>
    </source>
</reference>
<dbReference type="PANTHER" id="PTHR36091:SF2">
    <property type="entry name" value="AMINOGLYCOSIDE PHOSPHOTRANSFERASE DOMAIN-CONTAINING PROTEIN"/>
    <property type="match status" value="1"/>
</dbReference>
<dbReference type="GeneID" id="63853442"/>
<dbReference type="PANTHER" id="PTHR36091">
    <property type="entry name" value="ALTERED INHERITANCE OF MITOCHONDRIA PROTEIN 9, MITOCHONDRIAL"/>
    <property type="match status" value="1"/>
</dbReference>
<dbReference type="InterPro" id="IPR011009">
    <property type="entry name" value="Kinase-like_dom_sf"/>
</dbReference>
<organism evidence="2 3">
    <name type="scientific">Cucurbitaria berberidis CBS 394.84</name>
    <dbReference type="NCBI Taxonomy" id="1168544"/>
    <lineage>
        <taxon>Eukaryota</taxon>
        <taxon>Fungi</taxon>
        <taxon>Dikarya</taxon>
        <taxon>Ascomycota</taxon>
        <taxon>Pezizomycotina</taxon>
        <taxon>Dothideomycetes</taxon>
        <taxon>Pleosporomycetidae</taxon>
        <taxon>Pleosporales</taxon>
        <taxon>Pleosporineae</taxon>
        <taxon>Cucurbitariaceae</taxon>
        <taxon>Cucurbitaria</taxon>
    </lineage>
</organism>
<name>A0A9P4GAM3_9PLEO</name>
<gene>
    <name evidence="2" type="ORF">K460DRAFT_398166</name>
</gene>
<dbReference type="AlphaFoldDB" id="A0A9P4GAM3"/>
<evidence type="ECO:0000313" key="3">
    <source>
        <dbReference type="Proteomes" id="UP000800039"/>
    </source>
</evidence>
<keyword evidence="3" id="KW-1185">Reference proteome</keyword>
<proteinExistence type="predicted"/>